<proteinExistence type="predicted"/>
<gene>
    <name evidence="1" type="ORF">EPD65_11785</name>
</gene>
<reference evidence="1 2" key="1">
    <citation type="submission" date="2019-03" db="EMBL/GenBank/DDBJ databases">
        <authorList>
            <person name="Kim M.K.M."/>
        </authorList>
    </citation>
    <scope>NUCLEOTIDE SEQUENCE [LARGE SCALE GENOMIC DNA]</scope>
    <source>
        <strain evidence="1 2">18JY15-6</strain>
    </source>
</reference>
<dbReference type="AlphaFoldDB" id="A0A4R1C000"/>
<name>A0A4R1C000_9ACTN</name>
<dbReference type="EMBL" id="SJZJ01000019">
    <property type="protein sequence ID" value="TCJ23036.1"/>
    <property type="molecule type" value="Genomic_DNA"/>
</dbReference>
<comment type="caution">
    <text evidence="1">The sequence shown here is derived from an EMBL/GenBank/DDBJ whole genome shotgun (WGS) entry which is preliminary data.</text>
</comment>
<evidence type="ECO:0000313" key="2">
    <source>
        <dbReference type="Proteomes" id="UP000295453"/>
    </source>
</evidence>
<dbReference type="RefSeq" id="WP_131584363.1">
    <property type="nucleotide sequence ID" value="NZ_SJZJ01000019.1"/>
</dbReference>
<sequence>MTISFHGTLLGVEYTDPAEFEKAAKANGFQNGRKDDTWKLGTDVVLTINDEKIRGQIWCRAQTRGYVWVALDNGKYVAINTRYGGIYERPGGDELGRWAA</sequence>
<organism evidence="1 2">
    <name type="scientific">Nocardioides jejuensis</name>
    <dbReference type="NCBI Taxonomy" id="2502782"/>
    <lineage>
        <taxon>Bacteria</taxon>
        <taxon>Bacillati</taxon>
        <taxon>Actinomycetota</taxon>
        <taxon>Actinomycetes</taxon>
        <taxon>Propionibacteriales</taxon>
        <taxon>Nocardioidaceae</taxon>
        <taxon>Nocardioides</taxon>
    </lineage>
</organism>
<protein>
    <submittedName>
        <fullName evidence="1">Uncharacterized protein</fullName>
    </submittedName>
</protein>
<dbReference type="Proteomes" id="UP000295453">
    <property type="component" value="Unassembled WGS sequence"/>
</dbReference>
<accession>A0A4R1C000</accession>
<keyword evidence="2" id="KW-1185">Reference proteome</keyword>
<evidence type="ECO:0000313" key="1">
    <source>
        <dbReference type="EMBL" id="TCJ23036.1"/>
    </source>
</evidence>